<organism evidence="6">
    <name type="scientific">Schistocephalus solidus</name>
    <name type="common">Tapeworm</name>
    <dbReference type="NCBI Taxonomy" id="70667"/>
    <lineage>
        <taxon>Eukaryota</taxon>
        <taxon>Metazoa</taxon>
        <taxon>Spiralia</taxon>
        <taxon>Lophotrochozoa</taxon>
        <taxon>Platyhelminthes</taxon>
        <taxon>Cestoda</taxon>
        <taxon>Eucestoda</taxon>
        <taxon>Diphyllobothriidea</taxon>
        <taxon>Diphyllobothriidae</taxon>
        <taxon>Schistocephalus</taxon>
    </lineage>
</organism>
<feature type="compositionally biased region" description="Low complexity" evidence="2">
    <location>
        <begin position="1"/>
        <end position="19"/>
    </location>
</feature>
<dbReference type="Gene3D" id="3.30.160.60">
    <property type="entry name" value="Classic Zinc Finger"/>
    <property type="match status" value="1"/>
</dbReference>
<evidence type="ECO:0000313" key="5">
    <source>
        <dbReference type="Proteomes" id="UP000275846"/>
    </source>
</evidence>
<feature type="region of interest" description="Disordered" evidence="2">
    <location>
        <begin position="1"/>
        <end position="23"/>
    </location>
</feature>
<dbReference type="PROSITE" id="PS50157">
    <property type="entry name" value="ZINC_FINGER_C2H2_2"/>
    <property type="match status" value="1"/>
</dbReference>
<dbReference type="OrthoDB" id="8117402at2759"/>
<sequence>MQCTNNPTIPNSTSNSANPLSDSFTLSPGINSITPATIETTSQYSSPVIPNTTTTTTTAVTTTTTTTSDGDSLLNCPQCDRAFTSHIGLVSHFDSTVQRLANQRIDDNGIHRNADNTNTPCTPSSPAILTATATPTSMTDIPQASPDFSCKHCARDFNSRIGLVGHL</sequence>
<dbReference type="GO" id="GO:0008270">
    <property type="term" value="F:zinc ion binding"/>
    <property type="evidence" value="ECO:0007669"/>
    <property type="project" value="UniProtKB-KW"/>
</dbReference>
<evidence type="ECO:0000259" key="3">
    <source>
        <dbReference type="PROSITE" id="PS50157"/>
    </source>
</evidence>
<dbReference type="InterPro" id="IPR013087">
    <property type="entry name" value="Znf_C2H2_type"/>
</dbReference>
<reference evidence="6" key="1">
    <citation type="submission" date="2016-06" db="UniProtKB">
        <authorList>
            <consortium name="WormBaseParasite"/>
        </authorList>
    </citation>
    <scope>IDENTIFICATION</scope>
</reference>
<dbReference type="Proteomes" id="UP000275846">
    <property type="component" value="Unassembled WGS sequence"/>
</dbReference>
<reference evidence="4 5" key="2">
    <citation type="submission" date="2018-11" db="EMBL/GenBank/DDBJ databases">
        <authorList>
            <consortium name="Pathogen Informatics"/>
        </authorList>
    </citation>
    <scope>NUCLEOTIDE SEQUENCE [LARGE SCALE GENOMIC DNA]</scope>
    <source>
        <strain evidence="4 5">NST_G2</strain>
    </source>
</reference>
<dbReference type="AlphaFoldDB" id="A0A183S8W8"/>
<accession>A0A183S8W8</accession>
<keyword evidence="1" id="KW-0863">Zinc-finger</keyword>
<evidence type="ECO:0000256" key="1">
    <source>
        <dbReference type="PROSITE-ProRule" id="PRU00042"/>
    </source>
</evidence>
<feature type="domain" description="C2H2-type" evidence="3">
    <location>
        <begin position="148"/>
        <end position="167"/>
    </location>
</feature>
<evidence type="ECO:0000256" key="2">
    <source>
        <dbReference type="SAM" id="MobiDB-lite"/>
    </source>
</evidence>
<proteinExistence type="predicted"/>
<gene>
    <name evidence="4" type="ORF">SSLN_LOCUS666</name>
</gene>
<protein>
    <submittedName>
        <fullName evidence="6">C2H2-type domain-containing protein</fullName>
    </submittedName>
</protein>
<keyword evidence="1" id="KW-0862">Zinc</keyword>
<name>A0A183S8W8_SCHSO</name>
<evidence type="ECO:0000313" key="4">
    <source>
        <dbReference type="EMBL" id="VDL85990.1"/>
    </source>
</evidence>
<dbReference type="EMBL" id="UYSU01000587">
    <property type="protein sequence ID" value="VDL85990.1"/>
    <property type="molecule type" value="Genomic_DNA"/>
</dbReference>
<keyword evidence="1" id="KW-0479">Metal-binding</keyword>
<evidence type="ECO:0000313" key="6">
    <source>
        <dbReference type="WBParaSite" id="SSLN_0000069701-mRNA-1"/>
    </source>
</evidence>
<keyword evidence="5" id="KW-1185">Reference proteome</keyword>
<dbReference type="WBParaSite" id="SSLN_0000069701-mRNA-1">
    <property type="protein sequence ID" value="SSLN_0000069701-mRNA-1"/>
    <property type="gene ID" value="SSLN_0000069701"/>
</dbReference>